<feature type="region of interest" description="Disordered" evidence="1">
    <location>
        <begin position="23"/>
        <end position="65"/>
    </location>
</feature>
<dbReference type="AlphaFoldDB" id="A0AAD7C9F0"/>
<accession>A0AAD7C9F0</accession>
<organism evidence="2 3">
    <name type="scientific">Roridomyces roridus</name>
    <dbReference type="NCBI Taxonomy" id="1738132"/>
    <lineage>
        <taxon>Eukaryota</taxon>
        <taxon>Fungi</taxon>
        <taxon>Dikarya</taxon>
        <taxon>Basidiomycota</taxon>
        <taxon>Agaricomycotina</taxon>
        <taxon>Agaricomycetes</taxon>
        <taxon>Agaricomycetidae</taxon>
        <taxon>Agaricales</taxon>
        <taxon>Marasmiineae</taxon>
        <taxon>Mycenaceae</taxon>
        <taxon>Roridomyces</taxon>
    </lineage>
</organism>
<protein>
    <submittedName>
        <fullName evidence="2">Uncharacterized protein</fullName>
    </submittedName>
</protein>
<reference evidence="2" key="1">
    <citation type="submission" date="2023-03" db="EMBL/GenBank/DDBJ databases">
        <title>Massive genome expansion in bonnet fungi (Mycena s.s.) driven by repeated elements and novel gene families across ecological guilds.</title>
        <authorList>
            <consortium name="Lawrence Berkeley National Laboratory"/>
            <person name="Harder C.B."/>
            <person name="Miyauchi S."/>
            <person name="Viragh M."/>
            <person name="Kuo A."/>
            <person name="Thoen E."/>
            <person name="Andreopoulos B."/>
            <person name="Lu D."/>
            <person name="Skrede I."/>
            <person name="Drula E."/>
            <person name="Henrissat B."/>
            <person name="Morin E."/>
            <person name="Kohler A."/>
            <person name="Barry K."/>
            <person name="LaButti K."/>
            <person name="Morin E."/>
            <person name="Salamov A."/>
            <person name="Lipzen A."/>
            <person name="Mereny Z."/>
            <person name="Hegedus B."/>
            <person name="Baldrian P."/>
            <person name="Stursova M."/>
            <person name="Weitz H."/>
            <person name="Taylor A."/>
            <person name="Grigoriev I.V."/>
            <person name="Nagy L.G."/>
            <person name="Martin F."/>
            <person name="Kauserud H."/>
        </authorList>
    </citation>
    <scope>NUCLEOTIDE SEQUENCE</scope>
    <source>
        <strain evidence="2">9284</strain>
    </source>
</reference>
<evidence type="ECO:0000313" key="3">
    <source>
        <dbReference type="Proteomes" id="UP001221142"/>
    </source>
</evidence>
<evidence type="ECO:0000313" key="2">
    <source>
        <dbReference type="EMBL" id="KAJ7641352.1"/>
    </source>
</evidence>
<proteinExistence type="predicted"/>
<dbReference type="EMBL" id="JARKIF010000004">
    <property type="protein sequence ID" value="KAJ7641352.1"/>
    <property type="molecule type" value="Genomic_DNA"/>
</dbReference>
<name>A0AAD7C9F0_9AGAR</name>
<gene>
    <name evidence="2" type="ORF">FB45DRAFT_899999</name>
</gene>
<comment type="caution">
    <text evidence="2">The sequence shown here is derived from an EMBL/GenBank/DDBJ whole genome shotgun (WGS) entry which is preliminary data.</text>
</comment>
<keyword evidence="3" id="KW-1185">Reference proteome</keyword>
<evidence type="ECO:0000256" key="1">
    <source>
        <dbReference type="SAM" id="MobiDB-lite"/>
    </source>
</evidence>
<feature type="compositionally biased region" description="Low complexity" evidence="1">
    <location>
        <begin position="42"/>
        <end position="59"/>
    </location>
</feature>
<sequence>MGRWTVDELDQWREQAQQFHSVPGEWEGLSYDEGYSDDSDSEYGAGYKQDKPLPASPATFTPPPAPPPKIALTRPVPAQTEGCVNKVLGAIRRKGRNDIFRRFRETEFLMVTPAMNTPEKHRYWLLGDAKSSTTPHLDESMARAPALQVFVSTQTTAVASAPDLGRPRVFFPRSSSLQAHRNKALVPVEEEHVQPRRALPVVPLSQEPTGSGVLERRVRPLPVPKS</sequence>
<feature type="region of interest" description="Disordered" evidence="1">
    <location>
        <begin position="189"/>
        <end position="226"/>
    </location>
</feature>
<dbReference type="Proteomes" id="UP001221142">
    <property type="component" value="Unassembled WGS sequence"/>
</dbReference>